<dbReference type="Pfam" id="PF00805">
    <property type="entry name" value="Pentapeptide"/>
    <property type="match status" value="2"/>
</dbReference>
<evidence type="ECO:0000313" key="3">
    <source>
        <dbReference type="Proteomes" id="UP000646478"/>
    </source>
</evidence>
<evidence type="ECO:0000256" key="1">
    <source>
        <dbReference type="SAM" id="SignalP"/>
    </source>
</evidence>
<dbReference type="PANTHER" id="PTHR14136:SF17">
    <property type="entry name" value="BTB_POZ DOMAIN-CONTAINING PROTEIN KCTD9"/>
    <property type="match status" value="1"/>
</dbReference>
<sequence>MKKLAFPLLAASGLLLSFGTQGSAASFSCGSASAPDTRAICADAGLSQKDQKLDDLYRTVGSQVEGRARAELAVSHYEWLQKRAQCNSDPGCLESAYNERTKQLQTHLAKAGVSNEVTAATKPAASTLDTFRRTAQCGKDCNLAGADLRGIEPAKTGDDGKMNCTVNGVASGVFDGARINHANFVSCNTKSESALDSMSWDGASLKDTNFTGTNLGGNSFKGANLTGANLSDANLFWVNMSGATLKRANLTGAQSTPDAMNGLCSDFTNADFSEAKLHKANLCGSFYNANFTGANLRNAKIYGHAQGVSDKAAGQNDVGPVPSDAAKGAFGGKINLTGADLRGATLFTETKLTRQGYRFAILCRTKMPDGKTSNRDCKK</sequence>
<feature type="chain" id="PRO_5037157997" description="Pentapeptide repeat-containing protein" evidence="1">
    <location>
        <begin position="25"/>
        <end position="379"/>
    </location>
</feature>
<gene>
    <name evidence="2" type="ORF">GCM10011491_13650</name>
</gene>
<comment type="caution">
    <text evidence="2">The sequence shown here is derived from an EMBL/GenBank/DDBJ whole genome shotgun (WGS) entry which is preliminary data.</text>
</comment>
<dbReference type="EMBL" id="BMHH01000004">
    <property type="protein sequence ID" value="GGA87244.1"/>
    <property type="molecule type" value="Genomic_DNA"/>
</dbReference>
<dbReference type="PROSITE" id="PS51257">
    <property type="entry name" value="PROKAR_LIPOPROTEIN"/>
    <property type="match status" value="1"/>
</dbReference>
<dbReference type="InterPro" id="IPR051082">
    <property type="entry name" value="Pentapeptide-BTB/POZ_domain"/>
</dbReference>
<organism evidence="2 3">
    <name type="scientific">Brucella endophytica</name>
    <dbReference type="NCBI Taxonomy" id="1963359"/>
    <lineage>
        <taxon>Bacteria</taxon>
        <taxon>Pseudomonadati</taxon>
        <taxon>Pseudomonadota</taxon>
        <taxon>Alphaproteobacteria</taxon>
        <taxon>Hyphomicrobiales</taxon>
        <taxon>Brucellaceae</taxon>
        <taxon>Brucella/Ochrobactrum group</taxon>
        <taxon>Brucella</taxon>
    </lineage>
</organism>
<evidence type="ECO:0000313" key="2">
    <source>
        <dbReference type="EMBL" id="GGA87244.1"/>
    </source>
</evidence>
<feature type="signal peptide" evidence="1">
    <location>
        <begin position="1"/>
        <end position="24"/>
    </location>
</feature>
<accession>A0A916S6X9</accession>
<proteinExistence type="predicted"/>
<dbReference type="InterPro" id="IPR001646">
    <property type="entry name" value="5peptide_repeat"/>
</dbReference>
<dbReference type="PANTHER" id="PTHR14136">
    <property type="entry name" value="BTB_POZ DOMAIN-CONTAINING PROTEIN KCTD9"/>
    <property type="match status" value="1"/>
</dbReference>
<dbReference type="AlphaFoldDB" id="A0A916S6X9"/>
<keyword evidence="1" id="KW-0732">Signal</keyword>
<dbReference type="Proteomes" id="UP000646478">
    <property type="component" value="Unassembled WGS sequence"/>
</dbReference>
<name>A0A916S6X9_9HYPH</name>
<reference evidence="2" key="1">
    <citation type="journal article" date="2014" name="Int. J. Syst. Evol. Microbiol.">
        <title>Complete genome sequence of Corynebacterium casei LMG S-19264T (=DSM 44701T), isolated from a smear-ripened cheese.</title>
        <authorList>
            <consortium name="US DOE Joint Genome Institute (JGI-PGF)"/>
            <person name="Walter F."/>
            <person name="Albersmeier A."/>
            <person name="Kalinowski J."/>
            <person name="Ruckert C."/>
        </authorList>
    </citation>
    <scope>NUCLEOTIDE SEQUENCE</scope>
    <source>
        <strain evidence="2">CGMCC 1.15082</strain>
    </source>
</reference>
<keyword evidence="3" id="KW-1185">Reference proteome</keyword>
<dbReference type="Gene3D" id="2.160.20.80">
    <property type="entry name" value="E3 ubiquitin-protein ligase SopA"/>
    <property type="match status" value="1"/>
</dbReference>
<dbReference type="RefSeq" id="WP_188822770.1">
    <property type="nucleotide sequence ID" value="NZ_BMHH01000004.1"/>
</dbReference>
<evidence type="ECO:0008006" key="4">
    <source>
        <dbReference type="Google" id="ProtNLM"/>
    </source>
</evidence>
<protein>
    <recommendedName>
        <fullName evidence="4">Pentapeptide repeat-containing protein</fullName>
    </recommendedName>
</protein>
<reference evidence="2" key="2">
    <citation type="submission" date="2020-09" db="EMBL/GenBank/DDBJ databases">
        <authorList>
            <person name="Sun Q."/>
            <person name="Zhou Y."/>
        </authorList>
    </citation>
    <scope>NUCLEOTIDE SEQUENCE</scope>
    <source>
        <strain evidence="2">CGMCC 1.15082</strain>
    </source>
</reference>
<dbReference type="SUPFAM" id="SSF141571">
    <property type="entry name" value="Pentapeptide repeat-like"/>
    <property type="match status" value="1"/>
</dbReference>